<dbReference type="EMBL" id="CP034346">
    <property type="protein sequence ID" value="AZS14993.1"/>
    <property type="molecule type" value="Genomic_DNA"/>
</dbReference>
<keyword evidence="1" id="KW-0472">Membrane</keyword>
<dbReference type="Proteomes" id="UP000270678">
    <property type="component" value="Chromosome"/>
</dbReference>
<organism evidence="2 3">
    <name type="scientific">Paenibacillus lutimineralis</name>
    <dbReference type="NCBI Taxonomy" id="2707005"/>
    <lineage>
        <taxon>Bacteria</taxon>
        <taxon>Bacillati</taxon>
        <taxon>Bacillota</taxon>
        <taxon>Bacilli</taxon>
        <taxon>Bacillales</taxon>
        <taxon>Paenibacillaceae</taxon>
        <taxon>Paenibacillus</taxon>
    </lineage>
</organism>
<dbReference type="AlphaFoldDB" id="A0A3S9UXE6"/>
<sequence length="699" mass="80866">MELKSVLLWIAFISFLLFGGVYLIALEIRRREEKKAGELGVAMDTAAAAPGFLSRLKSVVATLLLRSYAISMKVPPLRLYVLKVRGRISLLKTSDEFELRRQTMKLVYLLLGISGMAIVSLTLMHPNVLFFLTVIITVAVIHGLMLEGYVGRLEKKLLLQMLQWFTAVRHAYHAHEMVADAIDEANESSSEEIVRHGERIYDALTSAEPDKELDRYYETAPNRFLKGFASISRLIMEYGDRKDEQQGSLYLRGISSLTGEIQLELMRRNKLDYLLKGLSLIALAPILFTKPIELWARRNFPLMDQFYLSKLGISIHIGLFIIILLSYILLQKLKSEEATAYRADSDISSWEAKAYRSKVVRMIVGWFCPPPGSIRYDHIAELLKETNQNLRVELLQVRRIAIFVGCLFVVVCSISWTHWKSKEWIIAEPPTSYVFLGSLSKEEAKDAREMVELDRQVLRSSGMSVAADDEAIVPIVTSAAKEIGLKLDEGKTTAITQRIMDKLDRYQAEYWKWWEVMLSLILSMLGYYSPIWTLRFQRRLRLTDMRHEVYQFQTMIMILREFERISVEAILEWLYSYAVIFKAPIEKCLSHYSAGAQEALLGLKDETALEEFQRLIEHLIQAEEKIPIKKAFDDLQSEMGFQFERRRLDYEKDLDMKAEMGRMIGFVPMYSLIFAYLVIPLIWMSFKQMDIYFQQIQNL</sequence>
<keyword evidence="1" id="KW-1133">Transmembrane helix</keyword>
<feature type="transmembrane region" description="Helical" evidence="1">
    <location>
        <begin position="663"/>
        <end position="683"/>
    </location>
</feature>
<feature type="transmembrane region" description="Helical" evidence="1">
    <location>
        <begin position="129"/>
        <end position="150"/>
    </location>
</feature>
<dbReference type="KEGG" id="plut:EI981_11335"/>
<feature type="transmembrane region" description="Helical" evidence="1">
    <location>
        <begin position="6"/>
        <end position="25"/>
    </location>
</feature>
<proteinExistence type="predicted"/>
<evidence type="ECO:0000313" key="2">
    <source>
        <dbReference type="EMBL" id="AZS14993.1"/>
    </source>
</evidence>
<gene>
    <name evidence="2" type="ORF">EI981_11335</name>
</gene>
<evidence type="ECO:0008006" key="4">
    <source>
        <dbReference type="Google" id="ProtNLM"/>
    </source>
</evidence>
<keyword evidence="3" id="KW-1185">Reference proteome</keyword>
<protein>
    <recommendedName>
        <fullName evidence="4">GTPase SAR1</fullName>
    </recommendedName>
</protein>
<feature type="transmembrane region" description="Helical" evidence="1">
    <location>
        <begin position="312"/>
        <end position="330"/>
    </location>
</feature>
<keyword evidence="1" id="KW-0812">Transmembrane</keyword>
<accession>A0A3S9UXE6</accession>
<name>A0A3S9UXE6_9BACL</name>
<evidence type="ECO:0000256" key="1">
    <source>
        <dbReference type="SAM" id="Phobius"/>
    </source>
</evidence>
<reference evidence="3" key="1">
    <citation type="submission" date="2018-12" db="EMBL/GenBank/DDBJ databases">
        <title>Complete genome sequence of Paenibacillus sp. MBLB1234.</title>
        <authorList>
            <person name="Nam Y.-D."/>
            <person name="Kang J."/>
            <person name="Chung W.-H."/>
            <person name="Park Y.S."/>
        </authorList>
    </citation>
    <scope>NUCLEOTIDE SEQUENCE [LARGE SCALE GENOMIC DNA]</scope>
    <source>
        <strain evidence="3">MBLB1234</strain>
    </source>
</reference>
<feature type="transmembrane region" description="Helical" evidence="1">
    <location>
        <begin position="400"/>
        <end position="419"/>
    </location>
</feature>
<evidence type="ECO:0000313" key="3">
    <source>
        <dbReference type="Proteomes" id="UP000270678"/>
    </source>
</evidence>
<dbReference type="RefSeq" id="WP_126998170.1">
    <property type="nucleotide sequence ID" value="NZ_CP034346.1"/>
</dbReference>
<feature type="transmembrane region" description="Helical" evidence="1">
    <location>
        <begin position="273"/>
        <end position="292"/>
    </location>
</feature>
<dbReference type="OrthoDB" id="2662505at2"/>
<feature type="transmembrane region" description="Helical" evidence="1">
    <location>
        <begin position="516"/>
        <end position="536"/>
    </location>
</feature>
<feature type="transmembrane region" description="Helical" evidence="1">
    <location>
        <begin position="106"/>
        <end position="123"/>
    </location>
</feature>